<comment type="similarity">
    <text evidence="1 4">Belongs to the pseudouridine synthase TruD family.</text>
</comment>
<dbReference type="PROSITE" id="PS50984">
    <property type="entry name" value="TRUD"/>
    <property type="match status" value="1"/>
</dbReference>
<comment type="caution">
    <text evidence="6">The sequence shown here is derived from an EMBL/GenBank/DDBJ whole genome shotgun (WGS) entry which is preliminary data.</text>
</comment>
<evidence type="ECO:0000313" key="6">
    <source>
        <dbReference type="EMBL" id="MDM5263650.1"/>
    </source>
</evidence>
<dbReference type="Proteomes" id="UP001169066">
    <property type="component" value="Unassembled WGS sequence"/>
</dbReference>
<evidence type="ECO:0000256" key="2">
    <source>
        <dbReference type="ARBA" id="ARBA00022694"/>
    </source>
</evidence>
<dbReference type="PANTHER" id="PTHR47811:SF1">
    <property type="entry name" value="TRNA PSEUDOURIDINE SYNTHASE D"/>
    <property type="match status" value="1"/>
</dbReference>
<dbReference type="InterPro" id="IPR001656">
    <property type="entry name" value="PsdUridine_synth_TruD"/>
</dbReference>
<dbReference type="InterPro" id="IPR042214">
    <property type="entry name" value="TruD_catalytic"/>
</dbReference>
<dbReference type="RefSeq" id="WP_289401627.1">
    <property type="nucleotide sequence ID" value="NZ_JAQIBC010000002.1"/>
</dbReference>
<gene>
    <name evidence="4 6" type="primary">truD</name>
    <name evidence="6" type="ORF">PF327_05505</name>
</gene>
<dbReference type="InterPro" id="IPR020103">
    <property type="entry name" value="PsdUridine_synth_cat_dom_sf"/>
</dbReference>
<feature type="domain" description="TRUD" evidence="5">
    <location>
        <begin position="165"/>
        <end position="320"/>
    </location>
</feature>
<comment type="function">
    <text evidence="4">Responsible for synthesis of pseudouridine from uracil-13 in transfer RNAs.</text>
</comment>
<dbReference type="InterPro" id="IPR011760">
    <property type="entry name" value="PsdUridine_synth_TruD_insert"/>
</dbReference>
<evidence type="ECO:0000313" key="7">
    <source>
        <dbReference type="Proteomes" id="UP001169066"/>
    </source>
</evidence>
<dbReference type="NCBIfam" id="TIGR00094">
    <property type="entry name" value="tRNA_TruD_broad"/>
    <property type="match status" value="1"/>
</dbReference>
<dbReference type="InterPro" id="IPR020119">
    <property type="entry name" value="PsdUridine_synth_TruD_CS"/>
</dbReference>
<protein>
    <recommendedName>
        <fullName evidence="4">tRNA pseudouridine synthase D</fullName>
        <ecNumber evidence="4">5.4.99.27</ecNumber>
    </recommendedName>
    <alternativeName>
        <fullName evidence="4">tRNA pseudouridine(13) synthase</fullName>
    </alternativeName>
    <alternativeName>
        <fullName evidence="4">tRNA pseudouridylate synthase D</fullName>
    </alternativeName>
    <alternativeName>
        <fullName evidence="4">tRNA-uridine isomerase D</fullName>
    </alternativeName>
</protein>
<evidence type="ECO:0000256" key="4">
    <source>
        <dbReference type="HAMAP-Rule" id="MF_01082"/>
    </source>
</evidence>
<evidence type="ECO:0000256" key="3">
    <source>
        <dbReference type="ARBA" id="ARBA00023235"/>
    </source>
</evidence>
<feature type="active site" description="Nucleophile" evidence="4">
    <location>
        <position position="89"/>
    </location>
</feature>
<dbReference type="Gene3D" id="3.30.2350.20">
    <property type="entry name" value="TruD, catalytic domain"/>
    <property type="match status" value="1"/>
</dbReference>
<organism evidence="6 7">
    <name type="scientific">Sulfurovum xiamenensis</name>
    <dbReference type="NCBI Taxonomy" id="3019066"/>
    <lineage>
        <taxon>Bacteria</taxon>
        <taxon>Pseudomonadati</taxon>
        <taxon>Campylobacterota</taxon>
        <taxon>Epsilonproteobacteria</taxon>
        <taxon>Campylobacterales</taxon>
        <taxon>Sulfurovaceae</taxon>
        <taxon>Sulfurovum</taxon>
    </lineage>
</organism>
<dbReference type="PROSITE" id="PS01268">
    <property type="entry name" value="UPF0024"/>
    <property type="match status" value="1"/>
</dbReference>
<dbReference type="PANTHER" id="PTHR47811">
    <property type="entry name" value="TRNA PSEUDOURIDINE SYNTHASE D"/>
    <property type="match status" value="1"/>
</dbReference>
<keyword evidence="2 4" id="KW-0819">tRNA processing</keyword>
<proteinExistence type="inferred from homology"/>
<dbReference type="SUPFAM" id="SSF55120">
    <property type="entry name" value="Pseudouridine synthase"/>
    <property type="match status" value="1"/>
</dbReference>
<evidence type="ECO:0000256" key="1">
    <source>
        <dbReference type="ARBA" id="ARBA00007953"/>
    </source>
</evidence>
<accession>A0ABT7QRD1</accession>
<dbReference type="EMBL" id="JAQIBC010000002">
    <property type="protein sequence ID" value="MDM5263650.1"/>
    <property type="molecule type" value="Genomic_DNA"/>
</dbReference>
<comment type="catalytic activity">
    <reaction evidence="4">
        <text>uridine(13) in tRNA = pseudouridine(13) in tRNA</text>
        <dbReference type="Rhea" id="RHEA:42540"/>
        <dbReference type="Rhea" id="RHEA-COMP:10105"/>
        <dbReference type="Rhea" id="RHEA-COMP:10106"/>
        <dbReference type="ChEBI" id="CHEBI:65314"/>
        <dbReference type="ChEBI" id="CHEBI:65315"/>
        <dbReference type="EC" id="5.4.99.27"/>
    </reaction>
</comment>
<reference evidence="6" key="1">
    <citation type="submission" date="2023-01" db="EMBL/GenBank/DDBJ databases">
        <title>Sulfurovum sp. XTW-4 genome assembly.</title>
        <authorList>
            <person name="Wang J."/>
        </authorList>
    </citation>
    <scope>NUCLEOTIDE SEQUENCE</scope>
    <source>
        <strain evidence="6">XTW-4</strain>
    </source>
</reference>
<dbReference type="EC" id="5.4.99.27" evidence="4"/>
<sequence>MITSLFRYNSSMNHIKTYAYNHTPLKFDFKQTVERFFVEEIPLYTFTGTGNFLILKIKKTDMSTWKLVTVLAKATGLQERDIGYAGLKDKNATTIQYISLPKKYEKELNKNLTTEKIEILERTYNKAPIKIGHLKGNRFSIVLHDIAENEAKFFNTTAKKMQVDGIPNYYGYQRFGEDSRSYLQGKEIAHSGKRLKGSKEKLLVSAYQSYLYNKWLASRVKLSAIIRDHKVEAAAKKLQYPLELVKVLAKQPQFFKLFIGDVIMPYPYGKSDYVKEMQQSAQAFEQKKISPTGLLCGANALRAKSDAYHLEEAYDDTDLNTLKGDRRFAWIWPQDVETMYDTHTKKLTVEFYLPKGSYATTFLEEIGKFSLKEV</sequence>
<keyword evidence="3 4" id="KW-0413">Isomerase</keyword>
<dbReference type="GO" id="GO:0160150">
    <property type="term" value="F:tRNA pseudouridine(13) synthase activity"/>
    <property type="evidence" value="ECO:0007669"/>
    <property type="project" value="UniProtKB-EC"/>
</dbReference>
<keyword evidence="7" id="KW-1185">Reference proteome</keyword>
<dbReference type="Pfam" id="PF01142">
    <property type="entry name" value="TruD"/>
    <property type="match status" value="2"/>
</dbReference>
<name>A0ABT7QRD1_9BACT</name>
<evidence type="ECO:0000259" key="5">
    <source>
        <dbReference type="PROSITE" id="PS50984"/>
    </source>
</evidence>
<dbReference type="HAMAP" id="MF_01082">
    <property type="entry name" value="TruD"/>
    <property type="match status" value="1"/>
</dbReference>
<dbReference type="InterPro" id="IPR050170">
    <property type="entry name" value="TruD_pseudoU_synthase"/>
</dbReference>